<feature type="compositionally biased region" description="Low complexity" evidence="1">
    <location>
        <begin position="1"/>
        <end position="17"/>
    </location>
</feature>
<feature type="region of interest" description="Disordered" evidence="1">
    <location>
        <begin position="1"/>
        <end position="22"/>
    </location>
</feature>
<protein>
    <submittedName>
        <fullName evidence="2">Uncharacterized protein</fullName>
    </submittedName>
</protein>
<dbReference type="EMBL" id="NIDF01000003">
    <property type="protein sequence ID" value="TYJ58627.1"/>
    <property type="molecule type" value="Genomic_DNA"/>
</dbReference>
<dbReference type="Proteomes" id="UP000322245">
    <property type="component" value="Unassembled WGS sequence"/>
</dbReference>
<dbReference type="AlphaFoldDB" id="A0A5D3B4J3"/>
<proteinExistence type="predicted"/>
<comment type="caution">
    <text evidence="2">The sequence shown here is derived from an EMBL/GenBank/DDBJ whole genome shotgun (WGS) entry which is preliminary data.</text>
</comment>
<evidence type="ECO:0000256" key="1">
    <source>
        <dbReference type="SAM" id="MobiDB-lite"/>
    </source>
</evidence>
<keyword evidence="3" id="KW-1185">Reference proteome</keyword>
<accession>A0A5D3B4J3</accession>
<evidence type="ECO:0000313" key="2">
    <source>
        <dbReference type="EMBL" id="TYJ58627.1"/>
    </source>
</evidence>
<evidence type="ECO:0000313" key="3">
    <source>
        <dbReference type="Proteomes" id="UP000322245"/>
    </source>
</evidence>
<gene>
    <name evidence="2" type="ORF">B9479_000462</name>
</gene>
<feature type="region of interest" description="Disordered" evidence="1">
    <location>
        <begin position="427"/>
        <end position="449"/>
    </location>
</feature>
<organism evidence="2 3">
    <name type="scientific">Cryptococcus floricola</name>
    <dbReference type="NCBI Taxonomy" id="2591691"/>
    <lineage>
        <taxon>Eukaryota</taxon>
        <taxon>Fungi</taxon>
        <taxon>Dikarya</taxon>
        <taxon>Basidiomycota</taxon>
        <taxon>Agaricomycotina</taxon>
        <taxon>Tremellomycetes</taxon>
        <taxon>Tremellales</taxon>
        <taxon>Cryptococcaceae</taxon>
        <taxon>Cryptococcus</taxon>
    </lineage>
</organism>
<sequence length="449" mass="50525">MSSPPSSNTSSQEQTQSHAGQTVVDKLQETWETSCRTNRLMFMLNDNILRPMPRDTPEEFEEFALDSIKQLFHNETDKRVGERIKYTAEEDVTIDSLGASRTPLQIDISSVFAEGQKDPQAWLNSFAATIGKSGQQNIVQNASMGLGGSFSPEIVMRGIVIELRNSLLEKTEEDALKRFQESRREMSKEDLEDKLDSASGIWRPNQTQSIWQGWAPWSENTRSVGKLSGNVLCESAVQMGPFHLESLDDVNATLRAGLDRREQEYRERFGKSAPEDLNDSQSLPEELRSLNDTIITSPLLKQYFEFEPSSQITEGLTRIYESADGSQPPEQQDILPALLTKPKKSTFMKPGLLPMMRSAQLSFFKGVDEVTAVMSDNPDMQVFRRTGMVPDERTVDWSKLKFRLVEEDSLDAPSKLEELWPRHVKDLTSTAVGDGEGEGTVDQEKSQST</sequence>
<name>A0A5D3B4J3_9TREE</name>
<reference evidence="2 3" key="1">
    <citation type="submission" date="2017-05" db="EMBL/GenBank/DDBJ databases">
        <title>The Genome Sequence of Tsuchiyaea wingfieldii DSM 27421.</title>
        <authorList>
            <person name="Cuomo C."/>
            <person name="Passer A."/>
            <person name="Billmyre B."/>
            <person name="Heitman J."/>
        </authorList>
    </citation>
    <scope>NUCLEOTIDE SEQUENCE [LARGE SCALE GENOMIC DNA]</scope>
    <source>
        <strain evidence="2 3">DSM 27421</strain>
    </source>
</reference>